<reference evidence="2" key="3">
    <citation type="submission" date="2025-09" db="UniProtKB">
        <authorList>
            <consortium name="Ensembl"/>
        </authorList>
    </citation>
    <scope>IDENTIFICATION</scope>
</reference>
<dbReference type="Ensembl" id="ENSDCDT00010001344.1">
    <property type="protein sequence ID" value="ENSDCDP00010001284.1"/>
    <property type="gene ID" value="ENSDCDG00010000675.1"/>
</dbReference>
<dbReference type="Gene3D" id="1.10.533.10">
    <property type="entry name" value="Death Domain, Fas"/>
    <property type="match status" value="1"/>
</dbReference>
<name>A0A8C4BGR2_9TELE</name>
<proteinExistence type="predicted"/>
<feature type="domain" description="Pyrin" evidence="1">
    <location>
        <begin position="1"/>
        <end position="86"/>
    </location>
</feature>
<evidence type="ECO:0000259" key="1">
    <source>
        <dbReference type="PROSITE" id="PS50824"/>
    </source>
</evidence>
<dbReference type="AlphaFoldDB" id="A0A8C4BGR2"/>
<dbReference type="InterPro" id="IPR004020">
    <property type="entry name" value="DAPIN"/>
</dbReference>
<reference evidence="2 3" key="1">
    <citation type="submission" date="2020-06" db="EMBL/GenBank/DDBJ databases">
        <authorList>
            <consortium name="Wellcome Sanger Institute Data Sharing"/>
        </authorList>
    </citation>
    <scope>NUCLEOTIDE SEQUENCE [LARGE SCALE GENOMIC DNA]</scope>
</reference>
<dbReference type="PROSITE" id="PS50824">
    <property type="entry name" value="DAPIN"/>
    <property type="match status" value="1"/>
</dbReference>
<dbReference type="Pfam" id="PF02758">
    <property type="entry name" value="PYRIN"/>
    <property type="match status" value="1"/>
</dbReference>
<dbReference type="SUPFAM" id="SSF47986">
    <property type="entry name" value="DEATH domain"/>
    <property type="match status" value="1"/>
</dbReference>
<accession>A0A8C4BGR2</accession>
<evidence type="ECO:0000313" key="2">
    <source>
        <dbReference type="Ensembl" id="ENSDCDP00010001284.1"/>
    </source>
</evidence>
<organism evidence="2 3">
    <name type="scientific">Denticeps clupeoides</name>
    <name type="common">denticle herring</name>
    <dbReference type="NCBI Taxonomy" id="299321"/>
    <lineage>
        <taxon>Eukaryota</taxon>
        <taxon>Metazoa</taxon>
        <taxon>Chordata</taxon>
        <taxon>Craniata</taxon>
        <taxon>Vertebrata</taxon>
        <taxon>Euteleostomi</taxon>
        <taxon>Actinopterygii</taxon>
        <taxon>Neopterygii</taxon>
        <taxon>Teleostei</taxon>
        <taxon>Clupei</taxon>
        <taxon>Clupeiformes</taxon>
        <taxon>Denticipitoidei</taxon>
        <taxon>Denticipitidae</taxon>
        <taxon>Denticeps</taxon>
    </lineage>
</organism>
<dbReference type="Proteomes" id="UP000694580">
    <property type="component" value="Chromosome 3"/>
</dbReference>
<protein>
    <recommendedName>
        <fullName evidence="1">Pyrin domain-containing protein</fullName>
    </recommendedName>
</protein>
<dbReference type="SMART" id="SM01289">
    <property type="entry name" value="PYRIN"/>
    <property type="match status" value="1"/>
</dbReference>
<keyword evidence="3" id="KW-1185">Reference proteome</keyword>
<evidence type="ECO:0000313" key="3">
    <source>
        <dbReference type="Proteomes" id="UP000694580"/>
    </source>
</evidence>
<reference evidence="2" key="2">
    <citation type="submission" date="2025-08" db="UniProtKB">
        <authorList>
            <consortium name="Ensembl"/>
        </authorList>
    </citation>
    <scope>IDENTIFICATION</scope>
</reference>
<sequence length="97" mass="11246">PGLSFLIVLDDLNKKDLKRFALFLSHRPELAIPKGNLESMDPSDIAEQIIERYSDQALKVTKDILRKMGLNNKLQKRKNLRRTAKKNTGKYRVHCIE</sequence>
<dbReference type="InterPro" id="IPR011029">
    <property type="entry name" value="DEATH-like_dom_sf"/>
</dbReference>